<feature type="compositionally biased region" description="Low complexity" evidence="6">
    <location>
        <begin position="36"/>
        <end position="56"/>
    </location>
</feature>
<dbReference type="InterPro" id="IPR020807">
    <property type="entry name" value="PKS_DH"/>
</dbReference>
<dbReference type="InterPro" id="IPR020806">
    <property type="entry name" value="PKS_PP-bd"/>
</dbReference>
<dbReference type="InterPro" id="IPR016035">
    <property type="entry name" value="Acyl_Trfase/lysoPLipase"/>
</dbReference>
<dbReference type="Pfam" id="PF13602">
    <property type="entry name" value="ADH_zinc_N_2"/>
    <property type="match status" value="1"/>
</dbReference>
<dbReference type="PROSITE" id="PS50075">
    <property type="entry name" value="CARRIER"/>
    <property type="match status" value="1"/>
</dbReference>
<feature type="region of interest" description="Disordered" evidence="6">
    <location>
        <begin position="1"/>
        <end position="56"/>
    </location>
</feature>
<name>A0A8H8U0W5_9HELO</name>
<dbReference type="Gene3D" id="3.40.50.720">
    <property type="entry name" value="NAD(P)-binding Rossmann-like Domain"/>
    <property type="match status" value="1"/>
</dbReference>
<dbReference type="Gene3D" id="3.40.47.10">
    <property type="match status" value="1"/>
</dbReference>
<dbReference type="InterPro" id="IPR001227">
    <property type="entry name" value="Ac_transferase_dom_sf"/>
</dbReference>
<dbReference type="Gene3D" id="3.30.70.3290">
    <property type="match status" value="2"/>
</dbReference>
<proteinExistence type="predicted"/>
<dbReference type="OrthoDB" id="329835at2759"/>
<dbReference type="PROSITE" id="PS00606">
    <property type="entry name" value="KS3_1"/>
    <property type="match status" value="1"/>
</dbReference>
<dbReference type="InterPro" id="IPR016039">
    <property type="entry name" value="Thiolase-like"/>
</dbReference>
<dbReference type="InterPro" id="IPR042104">
    <property type="entry name" value="PKS_dehydratase_sf"/>
</dbReference>
<feature type="region of interest" description="C-terminal hotdog fold" evidence="5">
    <location>
        <begin position="1123"/>
        <end position="1282"/>
    </location>
</feature>
<evidence type="ECO:0000259" key="7">
    <source>
        <dbReference type="PROSITE" id="PS50075"/>
    </source>
</evidence>
<evidence type="ECO:0000256" key="5">
    <source>
        <dbReference type="PROSITE-ProRule" id="PRU01363"/>
    </source>
</evidence>
<dbReference type="SMART" id="SM00827">
    <property type="entry name" value="PKS_AT"/>
    <property type="match status" value="1"/>
</dbReference>
<dbReference type="PROSITE" id="PS52019">
    <property type="entry name" value="PKS_MFAS_DH"/>
    <property type="match status" value="1"/>
</dbReference>
<keyword evidence="2" id="KW-0597">Phosphoprotein</keyword>
<dbReference type="SUPFAM" id="SSF51735">
    <property type="entry name" value="NAD(P)-binding Rossmann-fold domains"/>
    <property type="match status" value="2"/>
</dbReference>
<dbReference type="InterPro" id="IPR056501">
    <property type="entry name" value="NAD-bd_HRPKS_sdrA"/>
</dbReference>
<comment type="caution">
    <text evidence="10">The sequence shown here is derived from an EMBL/GenBank/DDBJ whole genome shotgun (WGS) entry which is preliminary data.</text>
</comment>
<dbReference type="InterPro" id="IPR009081">
    <property type="entry name" value="PP-bd_ACP"/>
</dbReference>
<feature type="domain" description="PKS/mFAS DH" evidence="9">
    <location>
        <begin position="961"/>
        <end position="1282"/>
    </location>
</feature>
<evidence type="ECO:0000313" key="11">
    <source>
        <dbReference type="Proteomes" id="UP000431533"/>
    </source>
</evidence>
<reference evidence="10 11" key="1">
    <citation type="submission" date="2018-05" db="EMBL/GenBank/DDBJ databases">
        <title>Genome sequencing and assembly of the regulated plant pathogen Lachnellula willkommii and related sister species for the development of diagnostic species identification markers.</title>
        <authorList>
            <person name="Giroux E."/>
            <person name="Bilodeau G."/>
        </authorList>
    </citation>
    <scope>NUCLEOTIDE SEQUENCE [LARGE SCALE GENOMIC DNA]</scope>
    <source>
        <strain evidence="10 11">CBS 185.66</strain>
    </source>
</reference>
<keyword evidence="1" id="KW-0596">Phosphopantetheine</keyword>
<dbReference type="InterPro" id="IPR020841">
    <property type="entry name" value="PKS_Beta-ketoAc_synthase_dom"/>
</dbReference>
<dbReference type="InterPro" id="IPR013154">
    <property type="entry name" value="ADH-like_N"/>
</dbReference>
<dbReference type="InterPro" id="IPR057326">
    <property type="entry name" value="KR_dom"/>
</dbReference>
<evidence type="ECO:0000259" key="8">
    <source>
        <dbReference type="PROSITE" id="PS52004"/>
    </source>
</evidence>
<dbReference type="Pfam" id="PF08659">
    <property type="entry name" value="KR"/>
    <property type="match status" value="1"/>
</dbReference>
<dbReference type="Pfam" id="PF00698">
    <property type="entry name" value="Acyl_transf_1"/>
    <property type="match status" value="1"/>
</dbReference>
<dbReference type="Pfam" id="PF16197">
    <property type="entry name" value="KAsynt_C_assoc"/>
    <property type="match status" value="1"/>
</dbReference>
<keyword evidence="4" id="KW-0511">Multifunctional enzyme</keyword>
<feature type="compositionally biased region" description="Polar residues" evidence="6">
    <location>
        <begin position="1"/>
        <end position="35"/>
    </location>
</feature>
<dbReference type="SUPFAM" id="SSF52151">
    <property type="entry name" value="FabD/lysophospholipase-like"/>
    <property type="match status" value="1"/>
</dbReference>
<dbReference type="Pfam" id="PF21089">
    <property type="entry name" value="PKS_DH_N"/>
    <property type="match status" value="1"/>
</dbReference>
<evidence type="ECO:0000256" key="4">
    <source>
        <dbReference type="ARBA" id="ARBA00023268"/>
    </source>
</evidence>
<dbReference type="GO" id="GO:0044550">
    <property type="term" value="P:secondary metabolite biosynthetic process"/>
    <property type="evidence" value="ECO:0007669"/>
    <property type="project" value="TreeGrafter"/>
</dbReference>
<dbReference type="InterPro" id="IPR049551">
    <property type="entry name" value="PKS_DH_C"/>
</dbReference>
<dbReference type="SUPFAM" id="SSF53901">
    <property type="entry name" value="Thiolase-like"/>
    <property type="match status" value="1"/>
</dbReference>
<dbReference type="Proteomes" id="UP000431533">
    <property type="component" value="Unassembled WGS sequence"/>
</dbReference>
<dbReference type="Pfam" id="PF00109">
    <property type="entry name" value="ketoacyl-synt"/>
    <property type="match status" value="1"/>
</dbReference>
<dbReference type="InterPro" id="IPR049900">
    <property type="entry name" value="PKS_mFAS_DH"/>
</dbReference>
<feature type="compositionally biased region" description="Basic and acidic residues" evidence="6">
    <location>
        <begin position="1335"/>
        <end position="1348"/>
    </location>
</feature>
<dbReference type="SMART" id="SM00823">
    <property type="entry name" value="PKS_PP"/>
    <property type="match status" value="1"/>
</dbReference>
<dbReference type="CDD" id="cd00833">
    <property type="entry name" value="PKS"/>
    <property type="match status" value="1"/>
</dbReference>
<dbReference type="Gene3D" id="3.90.180.10">
    <property type="entry name" value="Medium-chain alcohol dehydrogenases, catalytic domain"/>
    <property type="match status" value="1"/>
</dbReference>
<comment type="caution">
    <text evidence="5">Lacks conserved residue(s) required for the propagation of feature annotation.</text>
</comment>
<dbReference type="PANTHER" id="PTHR43775:SF13">
    <property type="entry name" value="POLYKETIDE SYNTHASE 1"/>
    <property type="match status" value="1"/>
</dbReference>
<dbReference type="Pfam" id="PF23114">
    <property type="entry name" value="NAD-bd_HRPKS_sdrA"/>
    <property type="match status" value="1"/>
</dbReference>
<dbReference type="GO" id="GO:0006633">
    <property type="term" value="P:fatty acid biosynthetic process"/>
    <property type="evidence" value="ECO:0007669"/>
    <property type="project" value="InterPro"/>
</dbReference>
<dbReference type="CDD" id="cd05195">
    <property type="entry name" value="enoyl_red"/>
    <property type="match status" value="1"/>
</dbReference>
<gene>
    <name evidence="10" type="primary">PKS1_0</name>
    <name evidence="10" type="ORF">LHYA1_G003423</name>
</gene>
<dbReference type="Pfam" id="PF23297">
    <property type="entry name" value="ACP_SdgA_C"/>
    <property type="match status" value="1"/>
</dbReference>
<accession>A0A8H8U0W5</accession>
<feature type="domain" description="Ketosynthase family 3 (KS3)" evidence="8">
    <location>
        <begin position="79"/>
        <end position="503"/>
    </location>
</feature>
<dbReference type="SUPFAM" id="SSF55048">
    <property type="entry name" value="Probable ACP-binding domain of malonyl-CoA ACP transacylase"/>
    <property type="match status" value="1"/>
</dbReference>
<dbReference type="Gene3D" id="3.10.129.110">
    <property type="entry name" value="Polyketide synthase dehydratase"/>
    <property type="match status" value="1"/>
</dbReference>
<dbReference type="InterPro" id="IPR014031">
    <property type="entry name" value="Ketoacyl_synth_C"/>
</dbReference>
<dbReference type="InterPro" id="IPR018201">
    <property type="entry name" value="Ketoacyl_synth_AS"/>
</dbReference>
<dbReference type="InterPro" id="IPR011032">
    <property type="entry name" value="GroES-like_sf"/>
</dbReference>
<dbReference type="Pfam" id="PF08240">
    <property type="entry name" value="ADH_N"/>
    <property type="match status" value="1"/>
</dbReference>
<feature type="region of interest" description="N-terminal hotdog fold" evidence="5">
    <location>
        <begin position="961"/>
        <end position="1095"/>
    </location>
</feature>
<dbReference type="Gene3D" id="3.40.366.10">
    <property type="entry name" value="Malonyl-Coenzyme A Acyl Carrier Protein, domain 2"/>
    <property type="match status" value="2"/>
</dbReference>
<keyword evidence="11" id="KW-1185">Reference proteome</keyword>
<dbReference type="PROSITE" id="PS52004">
    <property type="entry name" value="KS3_2"/>
    <property type="match status" value="1"/>
</dbReference>
<dbReference type="SUPFAM" id="SSF47336">
    <property type="entry name" value="ACP-like"/>
    <property type="match status" value="1"/>
</dbReference>
<dbReference type="SMART" id="SM00825">
    <property type="entry name" value="PKS_KS"/>
    <property type="match status" value="1"/>
</dbReference>
<dbReference type="SUPFAM" id="SSF50129">
    <property type="entry name" value="GroES-like"/>
    <property type="match status" value="1"/>
</dbReference>
<evidence type="ECO:0000256" key="6">
    <source>
        <dbReference type="SAM" id="MobiDB-lite"/>
    </source>
</evidence>
<dbReference type="InterPro" id="IPR050091">
    <property type="entry name" value="PKS_NRPS_Biosynth_Enz"/>
</dbReference>
<dbReference type="GO" id="GO:0016491">
    <property type="term" value="F:oxidoreductase activity"/>
    <property type="evidence" value="ECO:0007669"/>
    <property type="project" value="InterPro"/>
</dbReference>
<dbReference type="SMART" id="SM00826">
    <property type="entry name" value="PKS_DH"/>
    <property type="match status" value="1"/>
</dbReference>
<evidence type="ECO:0000256" key="3">
    <source>
        <dbReference type="ARBA" id="ARBA00022679"/>
    </source>
</evidence>
<dbReference type="Pfam" id="PF02801">
    <property type="entry name" value="Ketoacyl-synt_C"/>
    <property type="match status" value="1"/>
</dbReference>
<dbReference type="InterPro" id="IPR049552">
    <property type="entry name" value="PKS_DH_N"/>
</dbReference>
<dbReference type="GeneID" id="41983621"/>
<dbReference type="GO" id="GO:0004312">
    <property type="term" value="F:fatty acid synthase activity"/>
    <property type="evidence" value="ECO:0007669"/>
    <property type="project" value="TreeGrafter"/>
</dbReference>
<evidence type="ECO:0000256" key="1">
    <source>
        <dbReference type="ARBA" id="ARBA00022450"/>
    </source>
</evidence>
<dbReference type="InterPro" id="IPR036736">
    <property type="entry name" value="ACP-like_sf"/>
</dbReference>
<organism evidence="10 11">
    <name type="scientific">Lachnellula hyalina</name>
    <dbReference type="NCBI Taxonomy" id="1316788"/>
    <lineage>
        <taxon>Eukaryota</taxon>
        <taxon>Fungi</taxon>
        <taxon>Dikarya</taxon>
        <taxon>Ascomycota</taxon>
        <taxon>Pezizomycotina</taxon>
        <taxon>Leotiomycetes</taxon>
        <taxon>Helotiales</taxon>
        <taxon>Lachnaceae</taxon>
        <taxon>Lachnellula</taxon>
    </lineage>
</organism>
<keyword evidence="3" id="KW-0808">Transferase</keyword>
<dbReference type="RefSeq" id="XP_031006080.1">
    <property type="nucleotide sequence ID" value="XM_031148394.1"/>
</dbReference>
<dbReference type="PANTHER" id="PTHR43775">
    <property type="entry name" value="FATTY ACID SYNTHASE"/>
    <property type="match status" value="1"/>
</dbReference>
<dbReference type="InterPro" id="IPR014043">
    <property type="entry name" value="Acyl_transferase_dom"/>
</dbReference>
<protein>
    <submittedName>
        <fullName evidence="10">Reducing polyketide synthase</fullName>
    </submittedName>
</protein>
<feature type="domain" description="Carrier" evidence="7">
    <location>
        <begin position="2215"/>
        <end position="2292"/>
    </location>
</feature>
<dbReference type="EMBL" id="QGMH01000051">
    <property type="protein sequence ID" value="TVY27292.1"/>
    <property type="molecule type" value="Genomic_DNA"/>
</dbReference>
<dbReference type="InterPro" id="IPR013968">
    <property type="entry name" value="PKS_KR"/>
</dbReference>
<sequence length="2297" mass="247770">MSPSATTTLPVDEGTNGSVGVTPDTHNNGYVNSATNGQSNGNGPSNGQREDPTLYTTGYTHGYTTGYISGFAQSDTPQQMPIAIVGMSCRLPGNVTTPDEFWELCSRSRTGWSEIPKERFDNKSFFHPNPGKSGCQNTIGGNFLKEDLGLFDAPFFSLTAQEAISMDPQARILLECTFEALDSAGIPKHEIVGKEVGVFIGSSISEYEAQLFADSESIPMYQASGCSMAMQANRISHYFDLRGPSFTMDTACSSSLVAIHQACQSIRNGESKVALVGGCHLNMLPEMWISMSMSRLFAEEGRSFSFDNRGTGYGRGEGCGMVVLKPLDQALKDNDTIRAVIAGSGINQDGKTPGITMPSGEAQESLIRAVYRTAGINPKDTGYIEAHGTGTKVGDPIEATALHNVFGEDRTARKPLFLGSLKSNIGHLEAASGIVSVIKTAMMLERGFILPNYDFKKPNEKIPFSKWGLKVPVSQAPWPRAKRFASVNNFGFGGTNAHAVLERAPFSKKNEAEVVDPLDFQSRRLFVLSANDKTALEAMMKNMGIYLEQRPEIFQSDLMANVAYTLGQRRSFMQWRVAISSPTSFELIETLNSGKISPSRETETRIGFIFTGQGAQWNAMGHELNKDAKTSAVNEAHVSQPACTAIQIALTDLLQSWGVSPTAVAGHSSGEIAAAYAAGILPLDSCMAISYQRGMSIVSLKKKFPDLKGTMMAVGGSKEEILPLISELKTKEVRIACFNSPSSLTLSGDVSAIEELQTKIEQKQVFNRKLQVDVAYHSHHMKLIAEEYQESLQTLVPPKSTNVKFYSALLGHLVDGAKLQPSYWVDNLTQSVRFSEALTAMCAPADGHKTGVNMLVELGPHSALAGPVKQILKTCGPNAMKIPYVSALLRNKDAVETAVNMAGTLFVKGAKLDLGAVNFPRPRKPPTLLVDLPRYPWNHNTKYWHESRMTQKQRNRSTPRNDILGSLAVYSNDLEPTWRNTIRVDDLPWLRHHQIQGLTLFPMSGFIAIAVEAASQRAASNGTDFDKFVLRDVSVHAPLMITDKDVETTIQLRPFQEGTLVSSEVWDEFRIHSWAEGQGWTEHCKGLVAVKSNKSEEFDGARIAQDSEKLLRSTILEVNSAETTSVDKKVMYESLSELGVSYGPTFQVENCKANDSCSTAQMTVADTAQEMPQGFQTGVVIHPAFLEQLIEMYWPILGAGRTSVNTVYLPSSIGRLSISRDITELFERPGNTLRAFCKGAAPLLHPKPTQVSMFATAGDDSAEALITLDDLTISPILERGLASEADAYRELCYKLDWEPILQPVSDESSNNSSPELSNGTSNGNHVNGTSNGVVKEPKLSGEDSKEETNGVSEKVNGSAIPEPNGRISNGPSNGISSDSSANADEPAAFPETKIVIVHGESDSQKLLAAKLADILELSTGRRPVAGTLAETDSSDKLCLFISELDKPLLSNLSESDFLALQKTLTTVQGVLWIVRGAYAASVNPDANMVAGLSRSIRSETLLKFATLDLDSKTPLSDELTVKAILDVFKAAFGSKAETNGELEFMERQGSFFTPRIINDAEMNEYVHKHTNASVLEATRFSQAERPLKMVIGTPGALDTLHFVDDQTLEAPLADDEIEVEVKAIGMNSRDILAATNQLETDGFGVESSGIITQIGNRVTNLAIGDRVASVTVARGVYSTYTRTKAAFALKISDDLSFAAAASIPVAYYTAYYGLIDLGRLGSDESVLIHGAADPAGLAAISLAQIVGAEVFAAVGSIEEKELVSSTYGLPDDHIFSSRGASFGPVIRQATNKRGVDVVVNSVATDNDTLRELWGSLSSFGRFVVVGKRDASARLETNRFDNNTSFISVDLMSVAAERPKVLERVVSNVYGLLQNGQLNPAASITVFPISDVETAFKVLQSGTSLGKLVVAPQPGDEVKATLSTKLNMLLRSDATYILIGGTGGLGRSMARWMVEKGARNIVLVSRSGSATGKVKELIDELATVGANIVVRRCDVTNSSSVDNLINNELVGLPPVRGLVHGAMVLDDVLFEKMTFGQYTTVMESKVRGAWNFHNALKNDSLDFFVTISSAAGAVGNRGQAAYAAANTFLNAFVQYRVELGLPASSIDLTAVSDAGYLAENLEAAAEVAKNLGSDTICEAEVLALIGAAISGRLATACNHHTITGMRITSSTPFWTPDAKFKHLRLAAEAAAAENSTGQAAAISFHAALKASKTAEEGQEVVCKGLLSKLPSVLMLEEEDMDVTKSLANYALDSLVAIEVRNFITREFEANLQVLELLSSGSIETLAKTIVVKSKLVSF</sequence>
<dbReference type="GO" id="GO:0004315">
    <property type="term" value="F:3-oxoacyl-[acyl-carrier-protein] synthase activity"/>
    <property type="evidence" value="ECO:0007669"/>
    <property type="project" value="InterPro"/>
</dbReference>
<dbReference type="Pfam" id="PF14765">
    <property type="entry name" value="PS-DH"/>
    <property type="match status" value="1"/>
</dbReference>
<dbReference type="SMART" id="SM00829">
    <property type="entry name" value="PKS_ER"/>
    <property type="match status" value="1"/>
</dbReference>
<feature type="compositionally biased region" description="Polar residues" evidence="6">
    <location>
        <begin position="1366"/>
        <end position="1382"/>
    </location>
</feature>
<dbReference type="SMART" id="SM00822">
    <property type="entry name" value="PKS_KR"/>
    <property type="match status" value="1"/>
</dbReference>
<dbReference type="InterPro" id="IPR020843">
    <property type="entry name" value="ER"/>
</dbReference>
<feature type="compositionally biased region" description="Low complexity" evidence="6">
    <location>
        <begin position="1305"/>
        <end position="1318"/>
    </location>
</feature>
<dbReference type="InterPro" id="IPR036291">
    <property type="entry name" value="NAD(P)-bd_dom_sf"/>
</dbReference>
<dbReference type="InterPro" id="IPR016036">
    <property type="entry name" value="Malonyl_transacylase_ACP-bd"/>
</dbReference>
<evidence type="ECO:0000256" key="2">
    <source>
        <dbReference type="ARBA" id="ARBA00022553"/>
    </source>
</evidence>
<dbReference type="InterPro" id="IPR014030">
    <property type="entry name" value="Ketoacyl_synth_N"/>
</dbReference>
<dbReference type="GO" id="GO:0031177">
    <property type="term" value="F:phosphopantetheine binding"/>
    <property type="evidence" value="ECO:0007669"/>
    <property type="project" value="InterPro"/>
</dbReference>
<feature type="region of interest" description="Disordered" evidence="6">
    <location>
        <begin position="1304"/>
        <end position="1384"/>
    </location>
</feature>
<evidence type="ECO:0000313" key="10">
    <source>
        <dbReference type="EMBL" id="TVY27292.1"/>
    </source>
</evidence>
<feature type="compositionally biased region" description="Polar residues" evidence="6">
    <location>
        <begin position="1319"/>
        <end position="1332"/>
    </location>
</feature>
<evidence type="ECO:0000259" key="9">
    <source>
        <dbReference type="PROSITE" id="PS52019"/>
    </source>
</evidence>
<dbReference type="Gene3D" id="1.10.1200.10">
    <property type="entry name" value="ACP-like"/>
    <property type="match status" value="1"/>
</dbReference>
<dbReference type="InterPro" id="IPR032821">
    <property type="entry name" value="PKS_assoc"/>
</dbReference>